<dbReference type="VEuPathDB" id="TrichDB:TRFO_02020"/>
<reference evidence="5" key="1">
    <citation type="submission" date="2016-10" db="EMBL/GenBank/DDBJ databases">
        <authorList>
            <person name="Benchimol M."/>
            <person name="Almeida L.G."/>
            <person name="Vasconcelos A.T."/>
            <person name="Perreira-Neves A."/>
            <person name="Rosa I.A."/>
            <person name="Tasca T."/>
            <person name="Bogo M.R."/>
            <person name="de Souza W."/>
        </authorList>
    </citation>
    <scope>NUCLEOTIDE SEQUENCE [LARGE SCALE GENOMIC DNA]</scope>
    <source>
        <strain evidence="5">K</strain>
    </source>
</reference>
<dbReference type="InterPro" id="IPR013128">
    <property type="entry name" value="Peptidase_C1A"/>
</dbReference>
<dbReference type="PROSITE" id="PS00139">
    <property type="entry name" value="THIOL_PROTEASE_CYS"/>
    <property type="match status" value="1"/>
</dbReference>
<dbReference type="Pfam" id="PF08246">
    <property type="entry name" value="Inhibitor_I29"/>
    <property type="match status" value="1"/>
</dbReference>
<dbReference type="GO" id="GO:0008234">
    <property type="term" value="F:cysteine-type peptidase activity"/>
    <property type="evidence" value="ECO:0007669"/>
    <property type="project" value="InterPro"/>
</dbReference>
<name>A0A1J4JHE9_9EUKA</name>
<evidence type="ECO:0000313" key="5">
    <source>
        <dbReference type="EMBL" id="OHS96909.1"/>
    </source>
</evidence>
<organism evidence="5 6">
    <name type="scientific">Tritrichomonas foetus</name>
    <dbReference type="NCBI Taxonomy" id="1144522"/>
    <lineage>
        <taxon>Eukaryota</taxon>
        <taxon>Metamonada</taxon>
        <taxon>Parabasalia</taxon>
        <taxon>Tritrichomonadida</taxon>
        <taxon>Tritrichomonadidae</taxon>
        <taxon>Tritrichomonas</taxon>
    </lineage>
</organism>
<evidence type="ECO:0000259" key="3">
    <source>
        <dbReference type="SMART" id="SM00645"/>
    </source>
</evidence>
<comment type="caution">
    <text evidence="5">The sequence shown here is derived from an EMBL/GenBank/DDBJ whole genome shotgun (WGS) entry which is preliminary data.</text>
</comment>
<dbReference type="EMBL" id="MLAK01001148">
    <property type="protein sequence ID" value="OHS96909.1"/>
    <property type="molecule type" value="Genomic_DNA"/>
</dbReference>
<dbReference type="Pfam" id="PF00112">
    <property type="entry name" value="Peptidase_C1"/>
    <property type="match status" value="1"/>
</dbReference>
<dbReference type="AlphaFoldDB" id="A0A1J4JHE9"/>
<dbReference type="Proteomes" id="UP000179807">
    <property type="component" value="Unassembled WGS sequence"/>
</dbReference>
<dbReference type="Gene3D" id="3.90.70.10">
    <property type="entry name" value="Cysteine proteinases"/>
    <property type="match status" value="1"/>
</dbReference>
<proteinExistence type="inferred from homology"/>
<keyword evidence="2" id="KW-1015">Disulfide bond</keyword>
<dbReference type="PANTHER" id="PTHR12411">
    <property type="entry name" value="CYSTEINE PROTEASE FAMILY C1-RELATED"/>
    <property type="match status" value="1"/>
</dbReference>
<keyword evidence="6" id="KW-1185">Reference proteome</keyword>
<evidence type="ECO:0000256" key="1">
    <source>
        <dbReference type="ARBA" id="ARBA00008455"/>
    </source>
</evidence>
<dbReference type="RefSeq" id="XP_068350046.1">
    <property type="nucleotide sequence ID" value="XM_068490445.1"/>
</dbReference>
<evidence type="ECO:0000259" key="4">
    <source>
        <dbReference type="SMART" id="SM00848"/>
    </source>
</evidence>
<dbReference type="GO" id="GO:0006508">
    <property type="term" value="P:proteolysis"/>
    <property type="evidence" value="ECO:0007669"/>
    <property type="project" value="InterPro"/>
</dbReference>
<gene>
    <name evidence="5" type="primary">Cys</name>
    <name evidence="5" type="ORF">TRFO_02020</name>
</gene>
<dbReference type="InterPro" id="IPR013201">
    <property type="entry name" value="Prot_inhib_I29"/>
</dbReference>
<dbReference type="GeneID" id="94825149"/>
<protein>
    <submittedName>
        <fullName evidence="5">Crustapain</fullName>
    </submittedName>
</protein>
<evidence type="ECO:0000313" key="6">
    <source>
        <dbReference type="Proteomes" id="UP000179807"/>
    </source>
</evidence>
<dbReference type="InterPro" id="IPR000169">
    <property type="entry name" value="Pept_cys_AS"/>
</dbReference>
<dbReference type="OrthoDB" id="10253408at2759"/>
<comment type="similarity">
    <text evidence="1">Belongs to the peptidase C1 family.</text>
</comment>
<accession>A0A1J4JHE9</accession>
<dbReference type="SUPFAM" id="SSF54001">
    <property type="entry name" value="Cysteine proteinases"/>
    <property type="match status" value="1"/>
</dbReference>
<dbReference type="SMART" id="SM00848">
    <property type="entry name" value="Inhibitor_I29"/>
    <property type="match status" value="1"/>
</dbReference>
<evidence type="ECO:0000256" key="2">
    <source>
        <dbReference type="ARBA" id="ARBA00023157"/>
    </source>
</evidence>
<dbReference type="InterPro" id="IPR039417">
    <property type="entry name" value="Peptidase_C1A_papain-like"/>
</dbReference>
<feature type="domain" description="Peptidase C1A papain C-terminal" evidence="3">
    <location>
        <begin position="85"/>
        <end position="302"/>
    </location>
</feature>
<dbReference type="CDD" id="cd02248">
    <property type="entry name" value="Peptidase_C1A"/>
    <property type="match status" value="1"/>
</dbReference>
<feature type="domain" description="Cathepsin propeptide inhibitor" evidence="4">
    <location>
        <begin position="1"/>
        <end position="53"/>
    </location>
</feature>
<sequence length="304" mass="34647">MRTTNNLYSGDEYHFRLGIFLSNSRFIESHNKNPRKTFRVSLNKFAALTPSEIATMLHNQRTHYRNLPNVNSSDNIRFNKDNKKLPESVDWREKGAVTEIKNQGMCGSCWAFSTIVAQEGCHQIETGELLRLSEQNLVDCADNCHGCDGGWPIEAFNYVLNKQGGKYCTDDDYPYTAEQALLCYFYRVQQPVSNIASVYQIPQGDEEAMKEVVANWGPVAINVDSNYGSFNFYDGGIYVEESCQVKYVYSHAMGIIGYGSAEGQDFWIVKNSWGPDWGEEGYIRWQRGTDMCNIADFASIPRYH</sequence>
<dbReference type="InterPro" id="IPR038765">
    <property type="entry name" value="Papain-like_cys_pep_sf"/>
</dbReference>
<dbReference type="InterPro" id="IPR000668">
    <property type="entry name" value="Peptidase_C1A_C"/>
</dbReference>
<dbReference type="SMART" id="SM00645">
    <property type="entry name" value="Pept_C1"/>
    <property type="match status" value="1"/>
</dbReference>
<dbReference type="FunFam" id="3.90.70.10:FF:000039">
    <property type="entry name" value="Cysteine proteinase 2, putative"/>
    <property type="match status" value="1"/>
</dbReference>
<dbReference type="PRINTS" id="PR00705">
    <property type="entry name" value="PAPAIN"/>
</dbReference>